<keyword evidence="1" id="KW-0449">Lipoprotein</keyword>
<dbReference type="AlphaFoldDB" id="A0A1M5FL55"/>
<proteinExistence type="predicted"/>
<accession>A0A1M5FL55</accession>
<dbReference type="SUPFAM" id="SSF50685">
    <property type="entry name" value="Barwin-like endoglucanases"/>
    <property type="match status" value="1"/>
</dbReference>
<reference evidence="1 2" key="1">
    <citation type="submission" date="2016-11" db="EMBL/GenBank/DDBJ databases">
        <authorList>
            <person name="Jaros S."/>
            <person name="Januszkiewicz K."/>
            <person name="Wedrychowicz H."/>
        </authorList>
    </citation>
    <scope>NUCLEOTIDE SEQUENCE [LARGE SCALE GENOMIC DNA]</scope>
    <source>
        <strain evidence="1 2">IBRC-M 10683</strain>
    </source>
</reference>
<evidence type="ECO:0000313" key="1">
    <source>
        <dbReference type="EMBL" id="SHF92238.1"/>
    </source>
</evidence>
<dbReference type="RefSeq" id="WP_072889073.1">
    <property type="nucleotide sequence ID" value="NZ_FQVW01000009.1"/>
</dbReference>
<dbReference type="InterPro" id="IPR024987">
    <property type="entry name" value="DUF3889"/>
</dbReference>
<dbReference type="CDD" id="cd22191">
    <property type="entry name" value="DPBB_RlpA_EXP_N-like"/>
    <property type="match status" value="1"/>
</dbReference>
<protein>
    <submittedName>
        <fullName evidence="1">Rare lipoprotein A</fullName>
    </submittedName>
</protein>
<sequence>MYPNIYYNHPCMNGYRMIPNPYYWNSYVNPYQVVNHDSRQQTIRGQARWTKGGTITKCNLPWSSNEYMTAAVGEDAPYACGQSIKVGNPSIPGREVIVTVVDTVPGYSQNQINLHRRAFEALGVDLSVGVIDVDITPEPQLEEEKWGKYLLEVVQIAYPGYEINEYNSVGKTQLSSNQTRESFDYVIQSDSETIRIRGNVVYNPNTDRVISFDLVEIANNG</sequence>
<dbReference type="STRING" id="930117.SAMN05216225_100925"/>
<keyword evidence="2" id="KW-1185">Reference proteome</keyword>
<dbReference type="Proteomes" id="UP000183988">
    <property type="component" value="Unassembled WGS sequence"/>
</dbReference>
<dbReference type="InterPro" id="IPR036908">
    <property type="entry name" value="RlpA-like_sf"/>
</dbReference>
<evidence type="ECO:0000313" key="2">
    <source>
        <dbReference type="Proteomes" id="UP000183988"/>
    </source>
</evidence>
<dbReference type="Pfam" id="PF13028">
    <property type="entry name" value="DUF3889"/>
    <property type="match status" value="1"/>
</dbReference>
<gene>
    <name evidence="1" type="ORF">SAMN05216225_100925</name>
</gene>
<dbReference type="Gene3D" id="2.40.40.10">
    <property type="entry name" value="RlpA-like domain"/>
    <property type="match status" value="1"/>
</dbReference>
<dbReference type="EMBL" id="FQVW01000009">
    <property type="protein sequence ID" value="SHF92238.1"/>
    <property type="molecule type" value="Genomic_DNA"/>
</dbReference>
<dbReference type="OrthoDB" id="2716326at2"/>
<name>A0A1M5FL55_9BACI</name>
<dbReference type="Gene3D" id="3.10.450.390">
    <property type="entry name" value="Protein of unknown function DUF3889"/>
    <property type="match status" value="1"/>
</dbReference>
<organism evidence="1 2">
    <name type="scientific">Ornithinibacillus halophilus</name>
    <dbReference type="NCBI Taxonomy" id="930117"/>
    <lineage>
        <taxon>Bacteria</taxon>
        <taxon>Bacillati</taxon>
        <taxon>Bacillota</taxon>
        <taxon>Bacilli</taxon>
        <taxon>Bacillales</taxon>
        <taxon>Bacillaceae</taxon>
        <taxon>Ornithinibacillus</taxon>
    </lineage>
</organism>